<dbReference type="Pfam" id="PF07690">
    <property type="entry name" value="MFS_1"/>
    <property type="match status" value="1"/>
</dbReference>
<dbReference type="CDD" id="cd17388">
    <property type="entry name" value="MFS_TetA"/>
    <property type="match status" value="1"/>
</dbReference>
<feature type="transmembrane region" description="Helical" evidence="8">
    <location>
        <begin position="275"/>
        <end position="295"/>
    </location>
</feature>
<feature type="transmembrane region" description="Helical" evidence="8">
    <location>
        <begin position="42"/>
        <end position="61"/>
    </location>
</feature>
<dbReference type="EMBL" id="VITR01000013">
    <property type="protein sequence ID" value="TWB38152.1"/>
    <property type="molecule type" value="Genomic_DNA"/>
</dbReference>
<evidence type="ECO:0000256" key="3">
    <source>
        <dbReference type="ARBA" id="ARBA00007520"/>
    </source>
</evidence>
<feature type="transmembrane region" description="Helical" evidence="8">
    <location>
        <begin position="242"/>
        <end position="263"/>
    </location>
</feature>
<sequence length="405" mass="41752">MNKALSVVFLAVALDAVGIGIIMPILPGLLRELAGTDDVAPLYGLLLAAFALMQFFCAPVLGALSDRYGRRPILLLSLAGGALDYLALAWSPNLWVVAAGRILAGVTSANMAVITAYITDTTEGAGRAKQYGRMGAAFGIGFIAGPALGGLLGMVSLRAPFLLAAGLTALNFLLALLVLPESRRASAAERKPITLGALNALASLRWVVTVPVLARLLVVYVLAEAAGQLAGSLWVLNGQDRFAWDAAVVGWSLAAYGLLHALAQSFVTEPVIRRLGERGAFILAAVADAVAYIVMAFATHGLAVFLIMPLFSLGGIIEPALQALMSFRVGASRQGELQGTLAALGSLVGIGGPLAFTAVYGATRTSMPGAVWLLGVLAYAVAVPLLPSRKALAPTEPSAEAPSGE</sequence>
<dbReference type="GO" id="GO:0016020">
    <property type="term" value="C:membrane"/>
    <property type="evidence" value="ECO:0007669"/>
    <property type="project" value="UniProtKB-SubCell"/>
</dbReference>
<gene>
    <name evidence="10" type="ORF">FBZ90_113147</name>
</gene>
<evidence type="ECO:0000256" key="6">
    <source>
        <dbReference type="ARBA" id="ARBA00022989"/>
    </source>
</evidence>
<dbReference type="Gene3D" id="1.20.1250.20">
    <property type="entry name" value="MFS general substrate transporter like domains"/>
    <property type="match status" value="1"/>
</dbReference>
<protein>
    <submittedName>
        <fullName evidence="10">DHA1 family tetracycline resistance protein-like MFS transporter</fullName>
    </submittedName>
</protein>
<dbReference type="AlphaFoldDB" id="A0A560GVV2"/>
<evidence type="ECO:0000256" key="1">
    <source>
        <dbReference type="ARBA" id="ARBA00003279"/>
    </source>
</evidence>
<dbReference type="PROSITE" id="PS50850">
    <property type="entry name" value="MFS"/>
    <property type="match status" value="1"/>
</dbReference>
<dbReference type="PANTHER" id="PTHR23504:SF15">
    <property type="entry name" value="MAJOR FACILITATOR SUPERFAMILY (MFS) PROFILE DOMAIN-CONTAINING PROTEIN"/>
    <property type="match status" value="1"/>
</dbReference>
<dbReference type="RefSeq" id="WP_145734889.1">
    <property type="nucleotide sequence ID" value="NZ_VITR01000013.1"/>
</dbReference>
<dbReference type="InterPro" id="IPR036259">
    <property type="entry name" value="MFS_trans_sf"/>
</dbReference>
<dbReference type="SUPFAM" id="SSF103473">
    <property type="entry name" value="MFS general substrate transporter"/>
    <property type="match status" value="1"/>
</dbReference>
<feature type="transmembrane region" description="Helical" evidence="8">
    <location>
        <begin position="98"/>
        <end position="119"/>
    </location>
</feature>
<comment type="function">
    <text evidence="1">Resistance to tetracycline by an active tetracycline efflux. This is an energy-dependent process that decreases the accumulation of the antibiotic in whole cells. This protein functions as a metal-tetracycline/H(+) antiporter.</text>
</comment>
<dbReference type="PRINTS" id="PR01035">
    <property type="entry name" value="TCRTETA"/>
</dbReference>
<evidence type="ECO:0000256" key="8">
    <source>
        <dbReference type="SAM" id="Phobius"/>
    </source>
</evidence>
<feature type="transmembrane region" description="Helical" evidence="8">
    <location>
        <begin position="73"/>
        <end position="92"/>
    </location>
</feature>
<keyword evidence="11" id="KW-1185">Reference proteome</keyword>
<keyword evidence="5 8" id="KW-0812">Transmembrane</keyword>
<feature type="transmembrane region" description="Helical" evidence="8">
    <location>
        <begin position="341"/>
        <end position="363"/>
    </location>
</feature>
<feature type="transmembrane region" description="Helical" evidence="8">
    <location>
        <begin position="369"/>
        <end position="386"/>
    </location>
</feature>
<dbReference type="GO" id="GO:0022857">
    <property type="term" value="F:transmembrane transporter activity"/>
    <property type="evidence" value="ECO:0007669"/>
    <property type="project" value="InterPro"/>
</dbReference>
<feature type="transmembrane region" description="Helical" evidence="8">
    <location>
        <begin position="200"/>
        <end position="222"/>
    </location>
</feature>
<accession>A0A560GVV2</accession>
<feature type="transmembrane region" description="Helical" evidence="8">
    <location>
        <begin position="301"/>
        <end position="321"/>
    </location>
</feature>
<proteinExistence type="inferred from homology"/>
<dbReference type="InterPro" id="IPR001958">
    <property type="entry name" value="Tet-R_TetA/multi-R_MdtG-like"/>
</dbReference>
<dbReference type="InterPro" id="IPR020846">
    <property type="entry name" value="MFS_dom"/>
</dbReference>
<comment type="caution">
    <text evidence="10">The sequence shown here is derived from an EMBL/GenBank/DDBJ whole genome shotgun (WGS) entry which is preliminary data.</text>
</comment>
<evidence type="ECO:0000256" key="2">
    <source>
        <dbReference type="ARBA" id="ARBA00004141"/>
    </source>
</evidence>
<keyword evidence="6 8" id="KW-1133">Transmembrane helix</keyword>
<feature type="domain" description="Major facilitator superfamily (MFS) profile" evidence="9">
    <location>
        <begin position="4"/>
        <end position="390"/>
    </location>
</feature>
<keyword evidence="4" id="KW-0813">Transport</keyword>
<dbReference type="InterPro" id="IPR011701">
    <property type="entry name" value="MFS"/>
</dbReference>
<comment type="subcellular location">
    <subcellularLocation>
        <location evidence="2">Membrane</location>
        <topology evidence="2">Multi-pass membrane protein</topology>
    </subcellularLocation>
</comment>
<dbReference type="Proteomes" id="UP000315751">
    <property type="component" value="Unassembled WGS sequence"/>
</dbReference>
<evidence type="ECO:0000256" key="5">
    <source>
        <dbReference type="ARBA" id="ARBA00022692"/>
    </source>
</evidence>
<dbReference type="PROSITE" id="PS00216">
    <property type="entry name" value="SUGAR_TRANSPORT_1"/>
    <property type="match status" value="1"/>
</dbReference>
<keyword evidence="7 8" id="KW-0472">Membrane</keyword>
<feature type="transmembrane region" description="Helical" evidence="8">
    <location>
        <begin position="131"/>
        <end position="155"/>
    </location>
</feature>
<feature type="transmembrane region" description="Helical" evidence="8">
    <location>
        <begin position="161"/>
        <end position="179"/>
    </location>
</feature>
<reference evidence="10 11" key="1">
    <citation type="submission" date="2019-06" db="EMBL/GenBank/DDBJ databases">
        <title>Genomic Encyclopedia of Type Strains, Phase IV (KMG-V): Genome sequencing to study the core and pangenomes of soil and plant-associated prokaryotes.</title>
        <authorList>
            <person name="Whitman W."/>
        </authorList>
    </citation>
    <scope>NUCLEOTIDE SEQUENCE [LARGE SCALE GENOMIC DNA]</scope>
    <source>
        <strain evidence="10 11">BR 11622</strain>
    </source>
</reference>
<dbReference type="OrthoDB" id="9764259at2"/>
<evidence type="ECO:0000313" key="10">
    <source>
        <dbReference type="EMBL" id="TWB38152.1"/>
    </source>
</evidence>
<organism evidence="10 11">
    <name type="scientific">Nitrospirillum amazonense</name>
    <dbReference type="NCBI Taxonomy" id="28077"/>
    <lineage>
        <taxon>Bacteria</taxon>
        <taxon>Pseudomonadati</taxon>
        <taxon>Pseudomonadota</taxon>
        <taxon>Alphaproteobacteria</taxon>
        <taxon>Rhodospirillales</taxon>
        <taxon>Azospirillaceae</taxon>
        <taxon>Nitrospirillum</taxon>
    </lineage>
</organism>
<evidence type="ECO:0000259" key="9">
    <source>
        <dbReference type="PROSITE" id="PS50850"/>
    </source>
</evidence>
<dbReference type="PANTHER" id="PTHR23504">
    <property type="entry name" value="MAJOR FACILITATOR SUPERFAMILY DOMAIN-CONTAINING PROTEIN 10"/>
    <property type="match status" value="1"/>
</dbReference>
<evidence type="ECO:0000256" key="4">
    <source>
        <dbReference type="ARBA" id="ARBA00022448"/>
    </source>
</evidence>
<evidence type="ECO:0000313" key="11">
    <source>
        <dbReference type="Proteomes" id="UP000315751"/>
    </source>
</evidence>
<name>A0A560GVV2_9PROT</name>
<comment type="similarity">
    <text evidence="3">Belongs to the major facilitator superfamily. TCR/Tet family.</text>
</comment>
<dbReference type="InterPro" id="IPR005829">
    <property type="entry name" value="Sugar_transporter_CS"/>
</dbReference>
<evidence type="ECO:0000256" key="7">
    <source>
        <dbReference type="ARBA" id="ARBA00023136"/>
    </source>
</evidence>